<dbReference type="EMBL" id="AGZU01000008">
    <property type="protein sequence ID" value="EKU75403.1"/>
    <property type="molecule type" value="Genomic_DNA"/>
</dbReference>
<evidence type="ECO:0000256" key="16">
    <source>
        <dbReference type="RuleBase" id="RU003357"/>
    </source>
</evidence>
<dbReference type="InterPro" id="IPR012910">
    <property type="entry name" value="Plug_dom"/>
</dbReference>
<protein>
    <submittedName>
        <fullName evidence="20">TonB-dependent siderophore receptor</fullName>
    </submittedName>
</protein>
<dbReference type="InterPro" id="IPR039426">
    <property type="entry name" value="TonB-dep_rcpt-like"/>
</dbReference>
<evidence type="ECO:0000256" key="6">
    <source>
        <dbReference type="ARBA" id="ARBA00022692"/>
    </source>
</evidence>
<keyword evidence="13 14" id="KW-0998">Cell outer membrane</keyword>
<evidence type="ECO:0000256" key="15">
    <source>
        <dbReference type="PROSITE-ProRule" id="PRU10144"/>
    </source>
</evidence>
<dbReference type="PANTHER" id="PTHR32552:SF74">
    <property type="entry name" value="HYDROXAMATE SIDEROPHORE RECEPTOR FHUE"/>
    <property type="match status" value="1"/>
</dbReference>
<dbReference type="Gene3D" id="2.170.130.10">
    <property type="entry name" value="TonB-dependent receptor, plug domain"/>
    <property type="match status" value="1"/>
</dbReference>
<keyword evidence="10 16" id="KW-0798">TonB box</keyword>
<dbReference type="GO" id="GO:0015891">
    <property type="term" value="P:siderophore transport"/>
    <property type="evidence" value="ECO:0007669"/>
    <property type="project" value="InterPro"/>
</dbReference>
<dbReference type="GO" id="GO:0038023">
    <property type="term" value="F:signaling receptor activity"/>
    <property type="evidence" value="ECO:0007669"/>
    <property type="project" value="InterPro"/>
</dbReference>
<dbReference type="InterPro" id="IPR010105">
    <property type="entry name" value="TonB_sidphr_rcpt"/>
</dbReference>
<name>K9CTZ2_SPHYA</name>
<keyword evidence="7 17" id="KW-0732">Signal</keyword>
<evidence type="ECO:0000256" key="1">
    <source>
        <dbReference type="ARBA" id="ARBA00004571"/>
    </source>
</evidence>
<evidence type="ECO:0000256" key="11">
    <source>
        <dbReference type="ARBA" id="ARBA00023136"/>
    </source>
</evidence>
<dbReference type="RefSeq" id="WP_004210279.1">
    <property type="nucleotide sequence ID" value="NZ_JH992904.1"/>
</dbReference>
<evidence type="ECO:0000256" key="9">
    <source>
        <dbReference type="ARBA" id="ARBA00023065"/>
    </source>
</evidence>
<dbReference type="Pfam" id="PF07715">
    <property type="entry name" value="Plug"/>
    <property type="match status" value="1"/>
</dbReference>
<comment type="subcellular location">
    <subcellularLocation>
        <location evidence="1 14">Cell outer membrane</location>
        <topology evidence="1 14">Multi-pass membrane protein</topology>
    </subcellularLocation>
</comment>
<dbReference type="Pfam" id="PF00593">
    <property type="entry name" value="TonB_dep_Rec_b-barrel"/>
    <property type="match status" value="1"/>
</dbReference>
<keyword evidence="21" id="KW-1185">Reference proteome</keyword>
<keyword evidence="11 14" id="KW-0472">Membrane</keyword>
<dbReference type="GO" id="GO:0015344">
    <property type="term" value="F:siderophore uptake transmembrane transporter activity"/>
    <property type="evidence" value="ECO:0007669"/>
    <property type="project" value="TreeGrafter"/>
</dbReference>
<feature type="domain" description="TonB-dependent receptor plug" evidence="19">
    <location>
        <begin position="59"/>
        <end position="159"/>
    </location>
</feature>
<evidence type="ECO:0000256" key="8">
    <source>
        <dbReference type="ARBA" id="ARBA00023004"/>
    </source>
</evidence>
<dbReference type="PROSITE" id="PS01156">
    <property type="entry name" value="TONB_DEPENDENT_REC_2"/>
    <property type="match status" value="1"/>
</dbReference>
<sequence>MLSKYHWLAGAALCVVALPAAAQTNAAPADENRDDQIVVTGTYTLPDKIDTATGLGLTVQETPQSVSIMTAQRILDQNLISVKDVITNAVGVSANEVDDVRNSFFARGFEIRNTQVDGVPAAWTLAGGNGETSIDVSIYERIEVVRGATGLLSGAGDPSASVNLVRKHADATDLTGYVNASIGSWNTWRLSADIGGALTADGRIRARLVGRYEKGDYFIDIQDRKKWVLYGVVEADVTDSTLIRVGMSHQDSKPKGATWGALPTFYTDGTLTDLPRSQTTAADWTYWNTTNQNIYATVRQEFGDRWNLTANYNRLKTTGDTQLLYLYGGVDKATGTMDGTNPYKSKGESIQNSIDAQLKGQVALFGRDHEVVLGALHSVLKRHTDNYVAPFTQFNPNLPNAQPGVNNEWATNVPVIGQEGVPFPEPVWGTDAVRNEQERIEQTGYYGAFRLNVADPFKVILGGRIASWNQRGFAWSGPSDYGDDNVFIPYVGALYDITSNHRVYASYTKIFQPQNLYDREQRLLDPLNGAAYEIGLKSSFFGDALQTSIALFRIEQDNVGEMDGPEIILNGQTFQPYRAVEGVTSKGFELEATGQPLPGWNVNASYSQFKIEDPDGNDVNTAQPRKLLKIFTTYDLPGVLTGLTIGGGVNYRSKAYSDGTIPGTTPAVPFRFQQDGYTLVSLMARYAVTEQLQLQANVENLFDKKYYSQAGSFSQYRYGAPRNFTISANYKF</sequence>
<dbReference type="InterPro" id="IPR037066">
    <property type="entry name" value="Plug_dom_sf"/>
</dbReference>
<evidence type="ECO:0000256" key="17">
    <source>
        <dbReference type="SAM" id="SignalP"/>
    </source>
</evidence>
<dbReference type="PROSITE" id="PS52016">
    <property type="entry name" value="TONB_DEPENDENT_REC_3"/>
    <property type="match status" value="1"/>
</dbReference>
<comment type="similarity">
    <text evidence="2 14 16">Belongs to the TonB-dependent receptor family.</text>
</comment>
<feature type="domain" description="TonB-dependent receptor-like beta-barrel" evidence="18">
    <location>
        <begin position="262"/>
        <end position="701"/>
    </location>
</feature>
<evidence type="ECO:0000259" key="18">
    <source>
        <dbReference type="Pfam" id="PF00593"/>
    </source>
</evidence>
<reference evidence="20 21" key="1">
    <citation type="submission" date="2012-09" db="EMBL/GenBank/DDBJ databases">
        <title>The Genome Sequence of Sphingobium yanoikuyae ATCC 51230.</title>
        <authorList>
            <consortium name="The Broad Institute Genome Sequencing Platform"/>
            <person name="Earl A."/>
            <person name="Ward D."/>
            <person name="Feldgarden M."/>
            <person name="Gevers D."/>
            <person name="Huys G."/>
            <person name="Walker B."/>
            <person name="Young S.K."/>
            <person name="Zeng Q."/>
            <person name="Gargeya S."/>
            <person name="Fitzgerald M."/>
            <person name="Haas B."/>
            <person name="Abouelleil A."/>
            <person name="Alvarado L."/>
            <person name="Arachchi H.M."/>
            <person name="Berlin A.M."/>
            <person name="Chapman S.B."/>
            <person name="Goldberg J."/>
            <person name="Griggs A."/>
            <person name="Gujja S."/>
            <person name="Hansen M."/>
            <person name="Howarth C."/>
            <person name="Imamovic A."/>
            <person name="Larimer J."/>
            <person name="McCowen C."/>
            <person name="Montmayeur A."/>
            <person name="Murphy C."/>
            <person name="Neiman D."/>
            <person name="Pearson M."/>
            <person name="Priest M."/>
            <person name="Roberts A."/>
            <person name="Saif S."/>
            <person name="Shea T."/>
            <person name="Sisk P."/>
            <person name="Sykes S."/>
            <person name="Wortman J."/>
            <person name="Nusbaum C."/>
            <person name="Birren B."/>
        </authorList>
    </citation>
    <scope>NUCLEOTIDE SEQUENCE [LARGE SCALE GENOMIC DNA]</scope>
    <source>
        <strain evidence="20 21">ATCC 51230</strain>
    </source>
</reference>
<evidence type="ECO:0000256" key="10">
    <source>
        <dbReference type="ARBA" id="ARBA00023077"/>
    </source>
</evidence>
<dbReference type="InterPro" id="IPR036942">
    <property type="entry name" value="Beta-barrel_TonB_sf"/>
</dbReference>
<dbReference type="Proteomes" id="UP000009887">
    <property type="component" value="Unassembled WGS sequence"/>
</dbReference>
<dbReference type="HOGENOM" id="CLU_008287_9_3_5"/>
<dbReference type="SUPFAM" id="SSF56935">
    <property type="entry name" value="Porins"/>
    <property type="match status" value="1"/>
</dbReference>
<dbReference type="InterPro" id="IPR010917">
    <property type="entry name" value="TonB_rcpt_CS"/>
</dbReference>
<dbReference type="FunFam" id="2.170.130.10:FF:000010">
    <property type="entry name" value="Ferripyoverdine receptor"/>
    <property type="match status" value="1"/>
</dbReference>
<accession>K9CTZ2</accession>
<dbReference type="NCBIfam" id="TIGR01783">
    <property type="entry name" value="TonB-siderophor"/>
    <property type="match status" value="1"/>
</dbReference>
<organism evidence="20 21">
    <name type="scientific">Sphingobium yanoikuyae ATCC 51230</name>
    <dbReference type="NCBI Taxonomy" id="883163"/>
    <lineage>
        <taxon>Bacteria</taxon>
        <taxon>Pseudomonadati</taxon>
        <taxon>Pseudomonadota</taxon>
        <taxon>Alphaproteobacteria</taxon>
        <taxon>Sphingomonadales</taxon>
        <taxon>Sphingomonadaceae</taxon>
        <taxon>Sphingobium</taxon>
    </lineage>
</organism>
<proteinExistence type="inferred from homology"/>
<evidence type="ECO:0000259" key="19">
    <source>
        <dbReference type="Pfam" id="PF07715"/>
    </source>
</evidence>
<keyword evidence="12 20" id="KW-0675">Receptor</keyword>
<comment type="caution">
    <text evidence="20">The sequence shown here is derived from an EMBL/GenBank/DDBJ whole genome shotgun (WGS) entry which is preliminary data.</text>
</comment>
<evidence type="ECO:0000256" key="5">
    <source>
        <dbReference type="ARBA" id="ARBA00022496"/>
    </source>
</evidence>
<keyword evidence="5" id="KW-0410">Iron transport</keyword>
<dbReference type="CDD" id="cd01347">
    <property type="entry name" value="ligand_gated_channel"/>
    <property type="match status" value="1"/>
</dbReference>
<feature type="short sequence motif" description="TonB C-terminal box" evidence="15">
    <location>
        <begin position="715"/>
        <end position="732"/>
    </location>
</feature>
<dbReference type="GO" id="GO:0009279">
    <property type="term" value="C:cell outer membrane"/>
    <property type="evidence" value="ECO:0007669"/>
    <property type="project" value="UniProtKB-SubCell"/>
</dbReference>
<evidence type="ECO:0000256" key="14">
    <source>
        <dbReference type="PROSITE-ProRule" id="PRU01360"/>
    </source>
</evidence>
<evidence type="ECO:0000313" key="21">
    <source>
        <dbReference type="Proteomes" id="UP000009887"/>
    </source>
</evidence>
<evidence type="ECO:0000313" key="20">
    <source>
        <dbReference type="EMBL" id="EKU75403.1"/>
    </source>
</evidence>
<evidence type="ECO:0000256" key="3">
    <source>
        <dbReference type="ARBA" id="ARBA00022448"/>
    </source>
</evidence>
<keyword evidence="6 14" id="KW-0812">Transmembrane</keyword>
<dbReference type="PANTHER" id="PTHR32552">
    <property type="entry name" value="FERRICHROME IRON RECEPTOR-RELATED"/>
    <property type="match status" value="1"/>
</dbReference>
<evidence type="ECO:0000256" key="12">
    <source>
        <dbReference type="ARBA" id="ARBA00023170"/>
    </source>
</evidence>
<dbReference type="PATRIC" id="fig|883163.3.peg.2991"/>
<keyword evidence="3 14" id="KW-0813">Transport</keyword>
<feature type="signal peptide" evidence="17">
    <location>
        <begin position="1"/>
        <end position="22"/>
    </location>
</feature>
<evidence type="ECO:0000256" key="4">
    <source>
        <dbReference type="ARBA" id="ARBA00022452"/>
    </source>
</evidence>
<evidence type="ECO:0000256" key="13">
    <source>
        <dbReference type="ARBA" id="ARBA00023237"/>
    </source>
</evidence>
<feature type="chain" id="PRO_5003925297" evidence="17">
    <location>
        <begin position="23"/>
        <end position="732"/>
    </location>
</feature>
<keyword evidence="4 14" id="KW-1134">Transmembrane beta strand</keyword>
<dbReference type="InterPro" id="IPR000531">
    <property type="entry name" value="Beta-barrel_TonB"/>
</dbReference>
<evidence type="ECO:0000256" key="7">
    <source>
        <dbReference type="ARBA" id="ARBA00022729"/>
    </source>
</evidence>
<evidence type="ECO:0000256" key="2">
    <source>
        <dbReference type="ARBA" id="ARBA00009810"/>
    </source>
</evidence>
<dbReference type="AlphaFoldDB" id="K9CTZ2"/>
<dbReference type="Gene3D" id="2.40.170.20">
    <property type="entry name" value="TonB-dependent receptor, beta-barrel domain"/>
    <property type="match status" value="1"/>
</dbReference>
<gene>
    <name evidence="20" type="ORF">HMPREF9718_02931</name>
</gene>
<keyword evidence="8" id="KW-0408">Iron</keyword>
<keyword evidence="9" id="KW-0406">Ion transport</keyword>